<organism evidence="2 3">
    <name type="scientific">Pandoravirus salinus</name>
    <dbReference type="NCBI Taxonomy" id="1349410"/>
    <lineage>
        <taxon>Viruses</taxon>
        <taxon>Pandoravirus</taxon>
    </lineage>
</organism>
<dbReference type="KEGG" id="vg:34568436"/>
<evidence type="ECO:0000256" key="1">
    <source>
        <dbReference type="SAM" id="MobiDB-lite"/>
    </source>
</evidence>
<dbReference type="RefSeq" id="YP_009430158.1">
    <property type="nucleotide sequence ID" value="NC_022098.1"/>
</dbReference>
<dbReference type="GeneID" id="34568436"/>
<feature type="compositionally biased region" description="Basic and acidic residues" evidence="1">
    <location>
        <begin position="1"/>
        <end position="20"/>
    </location>
</feature>
<gene>
    <name evidence="2" type="ORF">psal_cds_1411</name>
</gene>
<sequence>MAAPDRPPDNRRGAKAEKIQRPSTATTVRRHTHMSFVRTPAQSRPNNTGAARAHAPTRPPPECCKEPRYIYKKSRIKPTFSLPTIPDKTLFSLKPSTPPSRPLGRVRTPLSQNRIRRA</sequence>
<name>A0A291AU52_9VIRU</name>
<feature type="region of interest" description="Disordered" evidence="1">
    <location>
        <begin position="85"/>
        <end position="118"/>
    </location>
</feature>
<evidence type="ECO:0000313" key="3">
    <source>
        <dbReference type="Proteomes" id="UP000204584"/>
    </source>
</evidence>
<accession>A0A291AU52</accession>
<dbReference type="Proteomes" id="UP000204584">
    <property type="component" value="Segment"/>
</dbReference>
<proteinExistence type="predicted"/>
<feature type="compositionally biased region" description="Polar residues" evidence="1">
    <location>
        <begin position="40"/>
        <end position="49"/>
    </location>
</feature>
<feature type="compositionally biased region" description="Polar residues" evidence="1">
    <location>
        <begin position="109"/>
        <end position="118"/>
    </location>
</feature>
<feature type="region of interest" description="Disordered" evidence="1">
    <location>
        <begin position="1"/>
        <end position="64"/>
    </location>
</feature>
<evidence type="ECO:0000313" key="2">
    <source>
        <dbReference type="EMBL" id="ATE82319.1"/>
    </source>
</evidence>
<protein>
    <submittedName>
        <fullName evidence="2">Uncharacterized protein</fullName>
    </submittedName>
</protein>
<keyword evidence="3" id="KW-1185">Reference proteome</keyword>
<reference evidence="2 3" key="1">
    <citation type="journal article" date="2013" name="Science">
        <title>Pandoraviruses: amoeba viruses with genomes up to 2.5 Mb reaching that of parasitic eukaryotes.</title>
        <authorList>
            <person name="Philippe N."/>
            <person name="Legendre M."/>
            <person name="Doutre G."/>
            <person name="Coute Y."/>
            <person name="Poirot O."/>
            <person name="Lescot M."/>
            <person name="Arslan D."/>
            <person name="Seltzer V."/>
            <person name="Bertaux L."/>
            <person name="Bruley C."/>
            <person name="Garin J."/>
            <person name="Claverie J.M."/>
            <person name="Abergel C."/>
        </authorList>
    </citation>
    <scope>NUCLEOTIDE SEQUENCE [LARGE SCALE GENOMIC DNA]</scope>
</reference>
<dbReference type="EMBL" id="KC977571">
    <property type="protein sequence ID" value="ATE82319.1"/>
    <property type="molecule type" value="Genomic_DNA"/>
</dbReference>